<dbReference type="EMBL" id="BMAW01070054">
    <property type="protein sequence ID" value="GFT71602.1"/>
    <property type="molecule type" value="Genomic_DNA"/>
</dbReference>
<evidence type="ECO:0000313" key="3">
    <source>
        <dbReference type="Proteomes" id="UP000887013"/>
    </source>
</evidence>
<keyword evidence="3" id="KW-1185">Reference proteome</keyword>
<dbReference type="AlphaFoldDB" id="A0A8X6P2A4"/>
<gene>
    <name evidence="1" type="ORF">NPIL_216451</name>
    <name evidence="2" type="ORF">NPIL_427261</name>
</gene>
<reference evidence="1" key="1">
    <citation type="submission" date="2020-08" db="EMBL/GenBank/DDBJ databases">
        <title>Multicomponent nature underlies the extraordinary mechanical properties of spider dragline silk.</title>
        <authorList>
            <person name="Kono N."/>
            <person name="Nakamura H."/>
            <person name="Mori M."/>
            <person name="Yoshida Y."/>
            <person name="Ohtoshi R."/>
            <person name="Malay A.D."/>
            <person name="Moran D.A.P."/>
            <person name="Tomita M."/>
            <person name="Numata K."/>
            <person name="Arakawa K."/>
        </authorList>
    </citation>
    <scope>NUCLEOTIDE SEQUENCE</scope>
</reference>
<accession>A0A8X6P2A4</accession>
<evidence type="ECO:0000313" key="1">
    <source>
        <dbReference type="EMBL" id="GFT46603.1"/>
    </source>
</evidence>
<name>A0A8X6P2A4_NEPPI</name>
<comment type="caution">
    <text evidence="1">The sequence shown here is derived from an EMBL/GenBank/DDBJ whole genome shotgun (WGS) entry which is preliminary data.</text>
</comment>
<sequence length="82" mass="9053">MRSTRILGLYLDRCSRQSFIGLFGNPPFEIFIYQSNGYGLQKSAADVSICHIILLFCNYTCMIIIHSLGGAPDSPADTKTSC</sequence>
<organism evidence="1 3">
    <name type="scientific">Nephila pilipes</name>
    <name type="common">Giant wood spider</name>
    <name type="synonym">Nephila maculata</name>
    <dbReference type="NCBI Taxonomy" id="299642"/>
    <lineage>
        <taxon>Eukaryota</taxon>
        <taxon>Metazoa</taxon>
        <taxon>Ecdysozoa</taxon>
        <taxon>Arthropoda</taxon>
        <taxon>Chelicerata</taxon>
        <taxon>Arachnida</taxon>
        <taxon>Araneae</taxon>
        <taxon>Araneomorphae</taxon>
        <taxon>Entelegynae</taxon>
        <taxon>Araneoidea</taxon>
        <taxon>Nephilidae</taxon>
        <taxon>Nephila</taxon>
    </lineage>
</organism>
<evidence type="ECO:0000313" key="2">
    <source>
        <dbReference type="EMBL" id="GFT71602.1"/>
    </source>
</evidence>
<protein>
    <submittedName>
        <fullName evidence="1">Uncharacterized protein</fullName>
    </submittedName>
</protein>
<dbReference type="Proteomes" id="UP000887013">
    <property type="component" value="Unassembled WGS sequence"/>
</dbReference>
<proteinExistence type="predicted"/>
<dbReference type="EMBL" id="BMAW01111169">
    <property type="protein sequence ID" value="GFT46603.1"/>
    <property type="molecule type" value="Genomic_DNA"/>
</dbReference>